<evidence type="ECO:0000313" key="10">
    <source>
        <dbReference type="EMBL" id="QCW81687.1"/>
    </source>
</evidence>
<dbReference type="CDD" id="cd06225">
    <property type="entry name" value="HAMP"/>
    <property type="match status" value="1"/>
</dbReference>
<evidence type="ECO:0000256" key="1">
    <source>
        <dbReference type="ARBA" id="ARBA00004370"/>
    </source>
</evidence>
<comment type="similarity">
    <text evidence="4">Belongs to the methyl-accepting chemotaxis (MCP) protein family.</text>
</comment>
<feature type="region of interest" description="Disordered" evidence="6">
    <location>
        <begin position="635"/>
        <end position="677"/>
    </location>
</feature>
<dbReference type="InterPro" id="IPR051310">
    <property type="entry name" value="MCP_chemotaxis"/>
</dbReference>
<accession>A0A4P9UKT3</accession>
<dbReference type="Pfam" id="PF00672">
    <property type="entry name" value="HAMP"/>
    <property type="match status" value="1"/>
</dbReference>
<dbReference type="FunFam" id="1.10.287.950:FF:000001">
    <property type="entry name" value="Methyl-accepting chemotaxis sensory transducer"/>
    <property type="match status" value="1"/>
</dbReference>
<dbReference type="EMBL" id="CP035467">
    <property type="protein sequence ID" value="QCW81687.1"/>
    <property type="molecule type" value="Genomic_DNA"/>
</dbReference>
<dbReference type="Proteomes" id="UP000305881">
    <property type="component" value="Chromosome"/>
</dbReference>
<evidence type="ECO:0000256" key="6">
    <source>
        <dbReference type="SAM" id="MobiDB-lite"/>
    </source>
</evidence>
<dbReference type="OrthoDB" id="9806704at2"/>
<keyword evidence="7" id="KW-1133">Transmembrane helix</keyword>
<feature type="region of interest" description="Disordered" evidence="6">
    <location>
        <begin position="587"/>
        <end position="609"/>
    </location>
</feature>
<evidence type="ECO:0000256" key="4">
    <source>
        <dbReference type="ARBA" id="ARBA00029447"/>
    </source>
</evidence>
<evidence type="ECO:0000256" key="7">
    <source>
        <dbReference type="SAM" id="Phobius"/>
    </source>
</evidence>
<evidence type="ECO:0000259" key="8">
    <source>
        <dbReference type="PROSITE" id="PS50111"/>
    </source>
</evidence>
<dbReference type="GO" id="GO:0004888">
    <property type="term" value="F:transmembrane signaling receptor activity"/>
    <property type="evidence" value="ECO:0007669"/>
    <property type="project" value="TreeGrafter"/>
</dbReference>
<keyword evidence="3 5" id="KW-0807">Transducer</keyword>
<dbReference type="GO" id="GO:0005886">
    <property type="term" value="C:plasma membrane"/>
    <property type="evidence" value="ECO:0007669"/>
    <property type="project" value="TreeGrafter"/>
</dbReference>
<name>A0A4P9UKT3_METBY</name>
<dbReference type="Pfam" id="PF00015">
    <property type="entry name" value="MCPsignal"/>
    <property type="match status" value="1"/>
</dbReference>
<keyword evidence="11" id="KW-1185">Reference proteome</keyword>
<dbReference type="PANTHER" id="PTHR43531:SF11">
    <property type="entry name" value="METHYL-ACCEPTING CHEMOTAXIS PROTEIN 3"/>
    <property type="match status" value="1"/>
</dbReference>
<dbReference type="PANTHER" id="PTHR43531">
    <property type="entry name" value="PROTEIN ICFG"/>
    <property type="match status" value="1"/>
</dbReference>
<dbReference type="SMART" id="SM00304">
    <property type="entry name" value="HAMP"/>
    <property type="match status" value="1"/>
</dbReference>
<organism evidence="10 11">
    <name type="scientific">Methylotuvimicrobium buryatense</name>
    <name type="common">Methylomicrobium buryatense</name>
    <dbReference type="NCBI Taxonomy" id="95641"/>
    <lineage>
        <taxon>Bacteria</taxon>
        <taxon>Pseudomonadati</taxon>
        <taxon>Pseudomonadota</taxon>
        <taxon>Gammaproteobacteria</taxon>
        <taxon>Methylococcales</taxon>
        <taxon>Methylococcaceae</taxon>
        <taxon>Methylotuvimicrobium</taxon>
    </lineage>
</organism>
<evidence type="ECO:0000256" key="3">
    <source>
        <dbReference type="ARBA" id="ARBA00023224"/>
    </source>
</evidence>
<keyword evidence="2" id="KW-0145">Chemotaxis</keyword>
<keyword evidence="7" id="KW-0472">Membrane</keyword>
<keyword evidence="7" id="KW-0812">Transmembrane</keyword>
<dbReference type="KEGG" id="mbur:EQU24_05065"/>
<comment type="subcellular location">
    <subcellularLocation>
        <location evidence="1">Membrane</location>
    </subcellularLocation>
</comment>
<evidence type="ECO:0000259" key="9">
    <source>
        <dbReference type="PROSITE" id="PS50885"/>
    </source>
</evidence>
<feature type="compositionally biased region" description="Low complexity" evidence="6">
    <location>
        <begin position="595"/>
        <end position="609"/>
    </location>
</feature>
<dbReference type="RefSeq" id="WP_017840533.1">
    <property type="nucleotide sequence ID" value="NZ_CP035467.1"/>
</dbReference>
<dbReference type="PROSITE" id="PS50885">
    <property type="entry name" value="HAMP"/>
    <property type="match status" value="1"/>
</dbReference>
<protein>
    <submittedName>
        <fullName evidence="10">HAMP domain-containing protein</fullName>
    </submittedName>
</protein>
<feature type="transmembrane region" description="Helical" evidence="7">
    <location>
        <begin position="12"/>
        <end position="34"/>
    </location>
</feature>
<dbReference type="SMART" id="SM00283">
    <property type="entry name" value="MA"/>
    <property type="match status" value="1"/>
</dbReference>
<dbReference type="PROSITE" id="PS50111">
    <property type="entry name" value="CHEMOTAXIS_TRANSDUC_2"/>
    <property type="match status" value="1"/>
</dbReference>
<dbReference type="SUPFAM" id="SSF58104">
    <property type="entry name" value="Methyl-accepting chemotaxis protein (MCP) signaling domain"/>
    <property type="match status" value="1"/>
</dbReference>
<evidence type="ECO:0000256" key="2">
    <source>
        <dbReference type="ARBA" id="ARBA00022500"/>
    </source>
</evidence>
<feature type="domain" description="Methyl-accepting transducer" evidence="8">
    <location>
        <begin position="394"/>
        <end position="609"/>
    </location>
</feature>
<dbReference type="AlphaFoldDB" id="A0A4P9UKT3"/>
<dbReference type="GO" id="GO:0007165">
    <property type="term" value="P:signal transduction"/>
    <property type="evidence" value="ECO:0007669"/>
    <property type="project" value="UniProtKB-KW"/>
</dbReference>
<evidence type="ECO:0000313" key="11">
    <source>
        <dbReference type="Proteomes" id="UP000305881"/>
    </source>
</evidence>
<feature type="transmembrane region" description="Helical" evidence="7">
    <location>
        <begin position="315"/>
        <end position="336"/>
    </location>
</feature>
<dbReference type="InterPro" id="IPR003660">
    <property type="entry name" value="HAMP_dom"/>
</dbReference>
<reference evidence="11" key="1">
    <citation type="journal article" date="2019" name="J. Bacteriol.">
        <title>A Mutagenic Screen Identifies a TonB-Dependent Receptor Required for the Lanthanide Metal Switch in the Type I Methanotroph 'Methylotuvimicrobium buryatense' 5GB1C.</title>
        <authorList>
            <person name="Groom J.D."/>
            <person name="Ford S.M."/>
            <person name="Pesesky M.W."/>
            <person name="Lidstrom M.E."/>
        </authorList>
    </citation>
    <scope>NUCLEOTIDE SEQUENCE [LARGE SCALE GENOMIC DNA]</scope>
    <source>
        <strain evidence="11">5GB1C</strain>
    </source>
</reference>
<sequence>MAINDLKVKTKILSGAMLLVAITVVFGGLAQVYMGRVSGALFGITDHDAKAVEYATGVERMALLTIMEEKNYLLFERDEIHQRAEDNVKQLFGYLDKVDEVAKQFNNTGLLEQSQVARRDTIRYAEEYRRGVAALKNNRDAVRQMVDRGEIVINAAAQFMDMQRNAYTDAMGRGADARTLDQFVQRYILTTNIRTVANQIIRFEKEEVNYKDRKAWNQMTVLLPQLMRLYDDLQQITTAQAELRLIEDARRATTEYRQAAESWIKNDDELKQILQRMEELGNTVIQQAQDAESAGVAQLAVARDQADALVKEANMIIIGTIIIAVVLGVMIALFLASLITKPIIKGVTFAQSLAAGDLTTTLDIDQKDEIGILADALKSMSRQFKEVVQGVRLNADSLASASHEISATAQTLSQSAMEQASSVEQTTASVEQLNASVQQNVENAKVTNDMANSSARDAASGGEAVKRTVSAMKEIASKIGLIEDIAYKTNLLSLNAAIEAARAGEHGKGFTVVAAEVRKLAENSRVTALEINELATKSVSIAEEAGKSLEDVVPNIQKTADLVEEITASSEEQAQGISQINDAMSQLDQATQQNASSSEELAATAEEMSGQAEQLQQAVAFFKVDNVATNSVHVRKASMPNKPSASRPVAKANTTTSSRSSGGVSNADPDFRDFEKF</sequence>
<feature type="domain" description="HAMP" evidence="9">
    <location>
        <begin position="337"/>
        <end position="389"/>
    </location>
</feature>
<dbReference type="InterPro" id="IPR004089">
    <property type="entry name" value="MCPsignal_dom"/>
</dbReference>
<evidence type="ECO:0000256" key="5">
    <source>
        <dbReference type="PROSITE-ProRule" id="PRU00284"/>
    </source>
</evidence>
<dbReference type="GO" id="GO:0006935">
    <property type="term" value="P:chemotaxis"/>
    <property type="evidence" value="ECO:0007669"/>
    <property type="project" value="UniProtKB-KW"/>
</dbReference>
<dbReference type="STRING" id="675511.GCA_000341735_01998"/>
<gene>
    <name evidence="10" type="ORF">EQU24_05065</name>
</gene>
<proteinExistence type="inferred from homology"/>
<dbReference type="Gene3D" id="1.10.287.950">
    <property type="entry name" value="Methyl-accepting chemotaxis protein"/>
    <property type="match status" value="1"/>
</dbReference>